<dbReference type="InterPro" id="IPR000847">
    <property type="entry name" value="LysR_HTH_N"/>
</dbReference>
<gene>
    <name evidence="2" type="ORF">KDM89_20070</name>
</gene>
<feature type="domain" description="HTH lysR-type" evidence="1">
    <location>
        <begin position="1"/>
        <end position="40"/>
    </location>
</feature>
<dbReference type="AlphaFoldDB" id="A0A941I943"/>
<comment type="caution">
    <text evidence="2">The sequence shown here is derived from an EMBL/GenBank/DDBJ whole genome shotgun (WGS) entry which is preliminary data.</text>
</comment>
<dbReference type="EMBL" id="JAGSPN010000209">
    <property type="protein sequence ID" value="MBR7784434.1"/>
    <property type="molecule type" value="Genomic_DNA"/>
</dbReference>
<keyword evidence="3" id="KW-1185">Reference proteome</keyword>
<dbReference type="RefSeq" id="WP_212689640.1">
    <property type="nucleotide sequence ID" value="NZ_JAGSPN010000209.1"/>
</dbReference>
<dbReference type="Proteomes" id="UP000680067">
    <property type="component" value="Unassembled WGS sequence"/>
</dbReference>
<name>A0A941I943_9BURK</name>
<proteinExistence type="predicted"/>
<dbReference type="Pfam" id="PF00126">
    <property type="entry name" value="HTH_1"/>
    <property type="match status" value="1"/>
</dbReference>
<evidence type="ECO:0000313" key="2">
    <source>
        <dbReference type="EMBL" id="MBR7784434.1"/>
    </source>
</evidence>
<reference evidence="2" key="1">
    <citation type="submission" date="2021-04" db="EMBL/GenBank/DDBJ databases">
        <title>novel species isolated from subtropical streams in China.</title>
        <authorList>
            <person name="Lu H."/>
        </authorList>
    </citation>
    <scope>NUCLEOTIDE SEQUENCE</scope>
    <source>
        <strain evidence="2">LFS511W</strain>
    </source>
</reference>
<dbReference type="Gene3D" id="1.10.10.10">
    <property type="entry name" value="Winged helix-like DNA-binding domain superfamily/Winged helix DNA-binding domain"/>
    <property type="match status" value="1"/>
</dbReference>
<organism evidence="2 3">
    <name type="scientific">Undibacterium luofuense</name>
    <dbReference type="NCBI Taxonomy" id="2828733"/>
    <lineage>
        <taxon>Bacteria</taxon>
        <taxon>Pseudomonadati</taxon>
        <taxon>Pseudomonadota</taxon>
        <taxon>Betaproteobacteria</taxon>
        <taxon>Burkholderiales</taxon>
        <taxon>Oxalobacteraceae</taxon>
        <taxon>Undibacterium</taxon>
    </lineage>
</organism>
<dbReference type="InterPro" id="IPR036388">
    <property type="entry name" value="WH-like_DNA-bd_sf"/>
</dbReference>
<evidence type="ECO:0000259" key="1">
    <source>
        <dbReference type="PROSITE" id="PS50931"/>
    </source>
</evidence>
<accession>A0A941I943</accession>
<dbReference type="GO" id="GO:0003700">
    <property type="term" value="F:DNA-binding transcription factor activity"/>
    <property type="evidence" value="ECO:0007669"/>
    <property type="project" value="InterPro"/>
</dbReference>
<dbReference type="PROSITE" id="PS50931">
    <property type="entry name" value="HTH_LYSR"/>
    <property type="match status" value="1"/>
</dbReference>
<sequence length="40" mass="4650">MNFQQLRSIREASRRGFNLTEVANVLFTSQPGVSRQIREL</sequence>
<feature type="non-terminal residue" evidence="2">
    <location>
        <position position="40"/>
    </location>
</feature>
<evidence type="ECO:0000313" key="3">
    <source>
        <dbReference type="Proteomes" id="UP000680067"/>
    </source>
</evidence>
<protein>
    <submittedName>
        <fullName evidence="2">LysR family transcriptional regulator</fullName>
    </submittedName>
</protein>